<dbReference type="InterPro" id="IPR036388">
    <property type="entry name" value="WH-like_DNA-bd_sf"/>
</dbReference>
<comment type="similarity">
    <text evidence="1">Belongs to the AfsR/DnrI/RedD regulatory family.</text>
</comment>
<dbReference type="SMART" id="SM00862">
    <property type="entry name" value="Trans_reg_C"/>
    <property type="match status" value="1"/>
</dbReference>
<reference evidence="9" key="1">
    <citation type="journal article" date="2019" name="Int. J. Syst. Evol. Microbiol.">
        <title>The Global Catalogue of Microorganisms (GCM) 10K type strain sequencing project: providing services to taxonomists for standard genome sequencing and annotation.</title>
        <authorList>
            <consortium name="The Broad Institute Genomics Platform"/>
            <consortium name="The Broad Institute Genome Sequencing Center for Infectious Disease"/>
            <person name="Wu L."/>
            <person name="Ma J."/>
        </authorList>
    </citation>
    <scope>NUCLEOTIDE SEQUENCE [LARGE SCALE GENOMIC DNA]</scope>
    <source>
        <strain evidence="9">JCM 3272</strain>
    </source>
</reference>
<evidence type="ECO:0000313" key="8">
    <source>
        <dbReference type="EMBL" id="GAA2352385.1"/>
    </source>
</evidence>
<feature type="domain" description="OmpR/PhoB-type" evidence="7">
    <location>
        <begin position="1"/>
        <end position="108"/>
    </location>
</feature>
<dbReference type="PANTHER" id="PTHR35807">
    <property type="entry name" value="TRANSCRIPTIONAL REGULATOR REDD-RELATED"/>
    <property type="match status" value="1"/>
</dbReference>
<evidence type="ECO:0000256" key="6">
    <source>
        <dbReference type="SAM" id="SignalP"/>
    </source>
</evidence>
<feature type="chain" id="PRO_5046499295" description="OmpR/PhoB-type domain-containing protein" evidence="6">
    <location>
        <begin position="21"/>
        <end position="1124"/>
    </location>
</feature>
<dbReference type="Pfam" id="PF03704">
    <property type="entry name" value="BTAD"/>
    <property type="match status" value="1"/>
</dbReference>
<dbReference type="InterPro" id="IPR001867">
    <property type="entry name" value="OmpR/PhoB-type_DNA-bd"/>
</dbReference>
<dbReference type="InterPro" id="IPR016032">
    <property type="entry name" value="Sig_transdc_resp-reg_C-effctor"/>
</dbReference>
<comment type="caution">
    <text evidence="8">The sequence shown here is derived from an EMBL/GenBank/DDBJ whole genome shotgun (WGS) entry which is preliminary data.</text>
</comment>
<evidence type="ECO:0000256" key="1">
    <source>
        <dbReference type="ARBA" id="ARBA00005820"/>
    </source>
</evidence>
<dbReference type="PANTHER" id="PTHR35807:SF1">
    <property type="entry name" value="TRANSCRIPTIONAL REGULATOR REDD"/>
    <property type="match status" value="1"/>
</dbReference>
<gene>
    <name evidence="8" type="ORF">GCM10010170_043210</name>
</gene>
<dbReference type="Gene3D" id="3.40.50.300">
    <property type="entry name" value="P-loop containing nucleotide triphosphate hydrolases"/>
    <property type="match status" value="1"/>
</dbReference>
<evidence type="ECO:0000256" key="2">
    <source>
        <dbReference type="ARBA" id="ARBA00023015"/>
    </source>
</evidence>
<dbReference type="InterPro" id="IPR011990">
    <property type="entry name" value="TPR-like_helical_dom_sf"/>
</dbReference>
<evidence type="ECO:0000256" key="5">
    <source>
        <dbReference type="PROSITE-ProRule" id="PRU01091"/>
    </source>
</evidence>
<dbReference type="SMART" id="SM01043">
    <property type="entry name" value="BTAD"/>
    <property type="match status" value="1"/>
</dbReference>
<feature type="DNA-binding region" description="OmpR/PhoB-type" evidence="5">
    <location>
        <begin position="1"/>
        <end position="108"/>
    </location>
</feature>
<dbReference type="Gene3D" id="1.10.10.10">
    <property type="entry name" value="Winged helix-like DNA-binding domain superfamily/Winged helix DNA-binding domain"/>
    <property type="match status" value="1"/>
</dbReference>
<dbReference type="RefSeq" id="WP_344614252.1">
    <property type="nucleotide sequence ID" value="NZ_BAAARV010000032.1"/>
</dbReference>
<evidence type="ECO:0000313" key="9">
    <source>
        <dbReference type="Proteomes" id="UP001501444"/>
    </source>
</evidence>
<keyword evidence="2" id="KW-0805">Transcription regulation</keyword>
<dbReference type="Proteomes" id="UP001501444">
    <property type="component" value="Unassembled WGS sequence"/>
</dbReference>
<dbReference type="PROSITE" id="PS51755">
    <property type="entry name" value="OMPR_PHOB"/>
    <property type="match status" value="1"/>
</dbReference>
<keyword evidence="4" id="KW-0804">Transcription</keyword>
<dbReference type="SUPFAM" id="SSF52540">
    <property type="entry name" value="P-loop containing nucleoside triphosphate hydrolases"/>
    <property type="match status" value="1"/>
</dbReference>
<dbReference type="SUPFAM" id="SSF46894">
    <property type="entry name" value="C-terminal effector domain of the bipartite response regulators"/>
    <property type="match status" value="1"/>
</dbReference>
<keyword evidence="3 5" id="KW-0238">DNA-binding</keyword>
<keyword evidence="6" id="KW-0732">Signal</keyword>
<keyword evidence="9" id="KW-1185">Reference proteome</keyword>
<proteinExistence type="inferred from homology"/>
<organism evidence="8 9">
    <name type="scientific">Dactylosporangium salmoneum</name>
    <dbReference type="NCBI Taxonomy" id="53361"/>
    <lineage>
        <taxon>Bacteria</taxon>
        <taxon>Bacillati</taxon>
        <taxon>Actinomycetota</taxon>
        <taxon>Actinomycetes</taxon>
        <taxon>Micromonosporales</taxon>
        <taxon>Micromonosporaceae</taxon>
        <taxon>Dactylosporangium</taxon>
    </lineage>
</organism>
<evidence type="ECO:0000259" key="7">
    <source>
        <dbReference type="PROSITE" id="PS51755"/>
    </source>
</evidence>
<dbReference type="InterPro" id="IPR027417">
    <property type="entry name" value="P-loop_NTPase"/>
</dbReference>
<dbReference type="Pfam" id="PF00486">
    <property type="entry name" value="Trans_reg_C"/>
    <property type="match status" value="1"/>
</dbReference>
<dbReference type="InterPro" id="IPR051677">
    <property type="entry name" value="AfsR-DnrI-RedD_regulator"/>
</dbReference>
<dbReference type="InterPro" id="IPR041664">
    <property type="entry name" value="AAA_16"/>
</dbReference>
<name>A0ABP5TGW2_9ACTN</name>
<feature type="signal peptide" evidence="6">
    <location>
        <begin position="1"/>
        <end position="20"/>
    </location>
</feature>
<dbReference type="EMBL" id="BAAARV010000032">
    <property type="protein sequence ID" value="GAA2352385.1"/>
    <property type="molecule type" value="Genomic_DNA"/>
</dbReference>
<dbReference type="Gene3D" id="1.25.40.10">
    <property type="entry name" value="Tetratricopeptide repeat domain"/>
    <property type="match status" value="1"/>
</dbReference>
<protein>
    <recommendedName>
        <fullName evidence="7">OmpR/PhoB-type domain-containing protein</fullName>
    </recommendedName>
</protein>
<evidence type="ECO:0000256" key="3">
    <source>
        <dbReference type="ARBA" id="ARBA00023125"/>
    </source>
</evidence>
<dbReference type="Pfam" id="PF13191">
    <property type="entry name" value="AAA_16"/>
    <property type="match status" value="1"/>
</dbReference>
<accession>A0ABP5TGW2</accession>
<dbReference type="InterPro" id="IPR005158">
    <property type="entry name" value="BTAD"/>
</dbReference>
<sequence length="1124" mass="120314">MRAITMASVMLLLRVLGPFAVEVGRGGTVDIGGPRQRAVLALLLSAGGEAVSVDRMIEDLWRGEPPPRAIASLQAYVSNLRRLLEPDRERRAPARLLVSAPPGYAIRLPPESVDAWRFERLLADARAAAAADPQRARLLLRAALELWRGDAYAEFVGETWAQPEAVRLEELRLAARELLLDVTLRSGAAAEAAAEAELLTRQAPLREESWRLLALALWSAGRQADALAALRRARTVLAEELGLDPGRPLLDLESAILAQREDLLRPTVAAPPASPSKAAIAPLAPDVSDSPEPPEAFVGRGDELQALVRAAEDSPQVVLISGEAGVGKTSLLGHFRAELERRGWLVAVGRCPEVEGAPPAWAWVEALRQLAGAAPPGDLLPAVRPLLEEHAEGLGRQDDAEQEDVAAGRFRLHRGVAGWLRAAAQGAGVAIVLDDLHAADGETLMLLAAVAELVERGGPRLLVVGALRPGDNRERLAGTLGALARRSPVRVQLNGLEAPDVARLVRAFARADVDPQTVAALTERTGGNPFYVRESAQLLASEGALVATSDVPEGVRDVLRRRFSRLPPAVVAVLRLAAVVGREADVETLVEAADADEDAVLDALEAGLIAGLLTEPGPGRVRFVHGLVRDTMYTDLSQLRRARMHARVAACTRRLRPDDYPALAHHYARAASSDTAPLAVEAAVRAAELAERRYAYDAAAEVLAGAVDAAGAVPGDRDALRVELLGRLLRAYARAGAVAAARRTRDRAVDVAVAAGREDLLVAAFTAWTVATPWQIRQYGIVDERTVDLLTRLLRRDDLADADRCRLLDALTSELDGEGDPRAAAAGAEALEIARRAGDPGLLALGLTARARTMPYDRDTARREAVGTELQELAERHGLVPYRWMAEQVLGNCAAATNRPARLRASLERQSSVARTYHLAESFAINIAGRAALAHIEGDFAAAQALYDEGREQMRRQGSLHADGFHFLATATLLISQGRAADYLEPARLAREVLGSVADDAYALALVDAGRVEEARSIRIGVHPIRPDYFESAFSTVRALAVVALGRADLAEPVIDALLPVRDQLAGLSSTAIVMQPVALTLGGLYRLLGREEAATEHFELAADVAARWNAPHWLAAAKAALAR</sequence>
<dbReference type="SUPFAM" id="SSF48452">
    <property type="entry name" value="TPR-like"/>
    <property type="match status" value="1"/>
</dbReference>
<evidence type="ECO:0000256" key="4">
    <source>
        <dbReference type="ARBA" id="ARBA00023163"/>
    </source>
</evidence>